<dbReference type="Proteomes" id="UP000094501">
    <property type="component" value="Unassembled WGS sequence"/>
</dbReference>
<dbReference type="AlphaFoldDB" id="A0A1E3W2Q2"/>
<evidence type="ECO:0000313" key="2">
    <source>
        <dbReference type="EMBL" id="ODS00076.1"/>
    </source>
</evidence>
<comment type="caution">
    <text evidence="2">The sequence shown here is derived from an EMBL/GenBank/DDBJ whole genome shotgun (WGS) entry which is preliminary data.</text>
</comment>
<reference evidence="2 3" key="1">
    <citation type="journal article" date="2016" name="Environ. Microbiol.">
        <title>New Methyloceanibacter diversity from North Sea sediments includes methanotroph containing solely the soluble methane monooxygenase.</title>
        <authorList>
            <person name="Vekeman B."/>
            <person name="Kerckhof F.M."/>
            <person name="Cremers G."/>
            <person name="de Vos P."/>
            <person name="Vandamme P."/>
            <person name="Boon N."/>
            <person name="Op den Camp H.J."/>
            <person name="Heylen K."/>
        </authorList>
    </citation>
    <scope>NUCLEOTIDE SEQUENCE [LARGE SCALE GENOMIC DNA]</scope>
    <source>
        <strain evidence="2 3">R-67174</strain>
    </source>
</reference>
<protein>
    <submittedName>
        <fullName evidence="2">Uncharacterized protein</fullName>
    </submittedName>
</protein>
<dbReference type="EMBL" id="LPWG01000010">
    <property type="protein sequence ID" value="ODS00076.1"/>
    <property type="molecule type" value="Genomic_DNA"/>
</dbReference>
<evidence type="ECO:0000313" key="3">
    <source>
        <dbReference type="Proteomes" id="UP000094501"/>
    </source>
</evidence>
<gene>
    <name evidence="2" type="ORF">AUC68_02830</name>
</gene>
<sequence>MQRIDHDVVGIDIGVDLFVGPVGKRVDLDEPALLVPLGHGRVRAGLRLFAAKPGDPALRALQGPVQRPDLPDFAAALPVVDGLAEPVHAIAVHEFLDLARIGHHEADSRPVAQLGQFDRFQDFRKQPARIERKDVHLRAGLRHTGLGDGLQDHLIFQTEARRKGDAAVDALGDQLDALDEIVGRSELTVQFLRGLGGRVPTQRQRVPRGGLVTAADMGKRYGPAFGGVGIGDFGGIETGSQQELRLVGNERPDGANLAGKAKPVAEDPRQAEAAPIGETWEHDGDGTGIAAGGRRQCVVVRGRLQDGRGHIGLGDQRASRQINEHHREPP</sequence>
<evidence type="ECO:0000256" key="1">
    <source>
        <dbReference type="SAM" id="MobiDB-lite"/>
    </source>
</evidence>
<keyword evidence="3" id="KW-1185">Reference proteome</keyword>
<name>A0A1E3W2Q2_9HYPH</name>
<proteinExistence type="predicted"/>
<dbReference type="STRING" id="1774968.AUC68_02830"/>
<accession>A0A1E3W2Q2</accession>
<organism evidence="2 3">
    <name type="scientific">Methyloceanibacter methanicus</name>
    <dbReference type="NCBI Taxonomy" id="1774968"/>
    <lineage>
        <taxon>Bacteria</taxon>
        <taxon>Pseudomonadati</taxon>
        <taxon>Pseudomonadota</taxon>
        <taxon>Alphaproteobacteria</taxon>
        <taxon>Hyphomicrobiales</taxon>
        <taxon>Hyphomicrobiaceae</taxon>
        <taxon>Methyloceanibacter</taxon>
    </lineage>
</organism>
<feature type="region of interest" description="Disordered" evidence="1">
    <location>
        <begin position="307"/>
        <end position="330"/>
    </location>
</feature>